<dbReference type="SUPFAM" id="SSF49464">
    <property type="entry name" value="Carboxypeptidase regulatory domain-like"/>
    <property type="match status" value="1"/>
</dbReference>
<evidence type="ECO:0000256" key="3">
    <source>
        <dbReference type="ARBA" id="ARBA00023237"/>
    </source>
</evidence>
<keyword evidence="5" id="KW-0732">Signal</keyword>
<dbReference type="Gene3D" id="2.40.170.20">
    <property type="entry name" value="TonB-dependent receptor, beta-barrel domain"/>
    <property type="match status" value="1"/>
</dbReference>
<feature type="domain" description="TonB-dependent receptor-like beta-barrel" evidence="6">
    <location>
        <begin position="439"/>
        <end position="860"/>
    </location>
</feature>
<dbReference type="STRING" id="516051.VC82_1068"/>
<gene>
    <name evidence="8" type="ORF">VC82_1068</name>
</gene>
<evidence type="ECO:0000256" key="4">
    <source>
        <dbReference type="RuleBase" id="RU003357"/>
    </source>
</evidence>
<dbReference type="HOGENOM" id="CLU_006935_0_0_10"/>
<dbReference type="InterPro" id="IPR036942">
    <property type="entry name" value="Beta-barrel_TonB_sf"/>
</dbReference>
<dbReference type="PANTHER" id="PTHR40980">
    <property type="entry name" value="PLUG DOMAIN-CONTAINING PROTEIN"/>
    <property type="match status" value="1"/>
</dbReference>
<dbReference type="InterPro" id="IPR037066">
    <property type="entry name" value="Plug_dom_sf"/>
</dbReference>
<feature type="chain" id="PRO_5002300411" evidence="5">
    <location>
        <begin position="21"/>
        <end position="939"/>
    </location>
</feature>
<evidence type="ECO:0000256" key="2">
    <source>
        <dbReference type="ARBA" id="ARBA00023136"/>
    </source>
</evidence>
<feature type="signal peptide" evidence="5">
    <location>
        <begin position="1"/>
        <end position="20"/>
    </location>
</feature>
<dbReference type="OrthoDB" id="9768470at2"/>
<dbReference type="Proteomes" id="UP000032726">
    <property type="component" value="Chromosome"/>
</dbReference>
<protein>
    <submittedName>
        <fullName evidence="8">TonB-dependent receptor</fullName>
    </submittedName>
</protein>
<proteinExistence type="inferred from homology"/>
<keyword evidence="8" id="KW-0675">Receptor</keyword>
<accession>A0A0D5YS20</accession>
<dbReference type="InterPro" id="IPR012910">
    <property type="entry name" value="Plug_dom"/>
</dbReference>
<comment type="similarity">
    <text evidence="4">Belongs to the TonB-dependent receptor family.</text>
</comment>
<dbReference type="InterPro" id="IPR000531">
    <property type="entry name" value="Beta-barrel_TonB"/>
</dbReference>
<dbReference type="AlphaFoldDB" id="A0A0D5YS20"/>
<keyword evidence="4" id="KW-0798">TonB box</keyword>
<dbReference type="KEGG" id="mlt:VC82_1068"/>
<dbReference type="PATRIC" id="fig|516051.4.peg.1106"/>
<dbReference type="InterPro" id="IPR008969">
    <property type="entry name" value="CarboxyPept-like_regulatory"/>
</dbReference>
<keyword evidence="9" id="KW-1185">Reference proteome</keyword>
<keyword evidence="3" id="KW-0998">Cell outer membrane</keyword>
<keyword evidence="2 4" id="KW-0472">Membrane</keyword>
<feature type="domain" description="TonB-dependent receptor plug" evidence="7">
    <location>
        <begin position="137"/>
        <end position="225"/>
    </location>
</feature>
<dbReference type="Gene3D" id="2.60.40.1120">
    <property type="entry name" value="Carboxypeptidase-like, regulatory domain"/>
    <property type="match status" value="1"/>
</dbReference>
<dbReference type="EMBL" id="CP011071">
    <property type="protein sequence ID" value="AKA34714.1"/>
    <property type="molecule type" value="Genomic_DNA"/>
</dbReference>
<dbReference type="Pfam" id="PF13715">
    <property type="entry name" value="CarbopepD_reg_2"/>
    <property type="match status" value="1"/>
</dbReference>
<organism evidence="8 9">
    <name type="scientific">Flagellimonas lutaonensis</name>
    <dbReference type="NCBI Taxonomy" id="516051"/>
    <lineage>
        <taxon>Bacteria</taxon>
        <taxon>Pseudomonadati</taxon>
        <taxon>Bacteroidota</taxon>
        <taxon>Flavobacteriia</taxon>
        <taxon>Flavobacteriales</taxon>
        <taxon>Flavobacteriaceae</taxon>
        <taxon>Flagellimonas</taxon>
    </lineage>
</organism>
<dbReference type="GO" id="GO:0009279">
    <property type="term" value="C:cell outer membrane"/>
    <property type="evidence" value="ECO:0007669"/>
    <property type="project" value="UniProtKB-SubCell"/>
</dbReference>
<dbReference type="Pfam" id="PF00593">
    <property type="entry name" value="TonB_dep_Rec_b-barrel"/>
    <property type="match status" value="1"/>
</dbReference>
<comment type="subcellular location">
    <subcellularLocation>
        <location evidence="1 4">Cell outer membrane</location>
    </subcellularLocation>
</comment>
<evidence type="ECO:0000259" key="6">
    <source>
        <dbReference type="Pfam" id="PF00593"/>
    </source>
</evidence>
<dbReference type="PANTHER" id="PTHR40980:SF5">
    <property type="entry name" value="TONB-DEPENDENT RECEPTOR"/>
    <property type="match status" value="1"/>
</dbReference>
<evidence type="ECO:0000259" key="7">
    <source>
        <dbReference type="Pfam" id="PF07715"/>
    </source>
</evidence>
<evidence type="ECO:0000256" key="5">
    <source>
        <dbReference type="SAM" id="SignalP"/>
    </source>
</evidence>
<dbReference type="Pfam" id="PF07715">
    <property type="entry name" value="Plug"/>
    <property type="match status" value="1"/>
</dbReference>
<name>A0A0D5YS20_9FLAO</name>
<dbReference type="Gene3D" id="2.170.130.10">
    <property type="entry name" value="TonB-dependent receptor, plug domain"/>
    <property type="match status" value="1"/>
</dbReference>
<dbReference type="RefSeq" id="WP_045801441.1">
    <property type="nucleotide sequence ID" value="NZ_CP011071.1"/>
</dbReference>
<reference evidence="8 9" key="1">
    <citation type="submission" date="2015-03" db="EMBL/GenBank/DDBJ databases">
        <title>Complete genome sequence of Muricauda lutaonensis CC-HSB-11T, isolated from a coastal hot spring.</title>
        <authorList>
            <person name="Kim K.M."/>
        </authorList>
    </citation>
    <scope>NUCLEOTIDE SEQUENCE [LARGE SCALE GENOMIC DNA]</scope>
    <source>
        <strain evidence="8 9">CC-HSB-11</strain>
    </source>
</reference>
<sequence length="939" mass="104628">MLKKALLTLFTLTIAYTAIGQSGISGTLFDGEINDVLPFANVLIEGTSKGATSDFDGKYEISIEPGTYALVVSYLGYETKKITDIVVEPNEYTIVDVTLNSSANQLDEVVVTTSVTKNTEASVLQVQKASVKLLDGLSLQSIKRTGANDIASAVKSVPGVSVQGGKYVYVRGLGDRYTKTTLNGMDVPGLDPDRNTLQLDLFPTTILDNIQVVKSFTPESSADFTGGYVDIVTKDIPSKQEYNLSVGVGYNSSMHFNDNFLTSKKSSTDFLGFDNGQRDLPIGRSEVIPPPSADNPALTQFTQRLEPEMAVKKDQSFMNYNFSFSGGNQYSIGEESRLGFLASLSYRNTTDFFQDAENNFWFKNRSSSAIYELEPDRLQSGDIAINNVLISGLAGIALKTKRSKYKLNILHIQNGESRNAFFNVASLLFDEVRGVRDNIEYTERSVTNAFLGGIHTSSDASWTVEWKFSPTLSIINDKDVRFSSFEINDVGELIIRPSSFGPPTRIWRDLEEINLAGKLDFTRKHKLFNKNAKLTFGGAYTYKDRDFGIDQYFLSVLPSPAVPIDGNSDNLLIPENIWTPETDAGTYITGNFEPTNTFEAYSTLAAAHIGEEFQLSPRLKSILGLRYEKFELFYTGQNNLGDIVLNEEKIIDVSDIFPSANLIFDFNEEGNTKARASYSKTTARPSFKEASIAEIFDPLTNRVFIGNLDLEPTYINNFDLRFERYGENSQFFAISAFYKTFTDPIELVAFEQAPDNFKPQNVESARVFGAELEVRQSLGILSPAFKEVSLNANFSVIDSQVDMSETEFNSRQLAAREGERIEDTRELQGQSPFLINLGVNYRGQNNGWQGGLFYNVQGKTLEVVGIRAVPDVYTLPFHNLTMSIGKEFGKNRNSRITVRFSNILDDKIESVYQSFRANDQIYSLRDPGQTISLGYSLNF</sequence>
<evidence type="ECO:0000256" key="1">
    <source>
        <dbReference type="ARBA" id="ARBA00004442"/>
    </source>
</evidence>
<dbReference type="SUPFAM" id="SSF56935">
    <property type="entry name" value="Porins"/>
    <property type="match status" value="1"/>
</dbReference>
<evidence type="ECO:0000313" key="8">
    <source>
        <dbReference type="EMBL" id="AKA34714.1"/>
    </source>
</evidence>
<evidence type="ECO:0000313" key="9">
    <source>
        <dbReference type="Proteomes" id="UP000032726"/>
    </source>
</evidence>